<evidence type="ECO:0000256" key="5">
    <source>
        <dbReference type="SAM" id="SignalP"/>
    </source>
</evidence>
<dbReference type="GO" id="GO:0006865">
    <property type="term" value="P:amino acid transport"/>
    <property type="evidence" value="ECO:0007669"/>
    <property type="project" value="UniProtKB-KW"/>
</dbReference>
<keyword evidence="4" id="KW-0029">Amino-acid transport</keyword>
<reference evidence="7" key="1">
    <citation type="submission" date="2022-04" db="EMBL/GenBank/DDBJ databases">
        <title>Roseomonas acroporae sp. nov., isolated from coral Acropora digitifera.</title>
        <authorList>
            <person name="Sun H."/>
        </authorList>
    </citation>
    <scope>NUCLEOTIDE SEQUENCE</scope>
    <source>
        <strain evidence="7">NAR14</strain>
    </source>
</reference>
<keyword evidence="8" id="KW-1185">Reference proteome</keyword>
<evidence type="ECO:0000256" key="1">
    <source>
        <dbReference type="ARBA" id="ARBA00010062"/>
    </source>
</evidence>
<dbReference type="AlphaFoldDB" id="A0A9X2BX78"/>
<evidence type="ECO:0000259" key="6">
    <source>
        <dbReference type="Pfam" id="PF13458"/>
    </source>
</evidence>
<dbReference type="SUPFAM" id="SSF53822">
    <property type="entry name" value="Periplasmic binding protein-like I"/>
    <property type="match status" value="1"/>
</dbReference>
<protein>
    <submittedName>
        <fullName evidence="7">Amino acid ABC transporter substrate-binding protein</fullName>
    </submittedName>
</protein>
<dbReference type="InterPro" id="IPR051010">
    <property type="entry name" value="BCAA_transport"/>
</dbReference>
<name>A0A9X2BX78_9PROT</name>
<evidence type="ECO:0000256" key="3">
    <source>
        <dbReference type="ARBA" id="ARBA00022729"/>
    </source>
</evidence>
<dbReference type="PRINTS" id="PR00337">
    <property type="entry name" value="LEUILEVALBP"/>
</dbReference>
<accession>A0A9X2BX78</accession>
<dbReference type="PANTHER" id="PTHR30483">
    <property type="entry name" value="LEUCINE-SPECIFIC-BINDING PROTEIN"/>
    <property type="match status" value="1"/>
</dbReference>
<dbReference type="InterPro" id="IPR006311">
    <property type="entry name" value="TAT_signal"/>
</dbReference>
<evidence type="ECO:0000313" key="8">
    <source>
        <dbReference type="Proteomes" id="UP001139516"/>
    </source>
</evidence>
<dbReference type="Gene3D" id="3.40.50.2300">
    <property type="match status" value="2"/>
</dbReference>
<sequence>MEGLSRRGLGRAALAAAMLPAAARAQSTAANAPAPAGEPIRIGCSMSLSGGLAGNGRPAAITHRIWAEDVNARGGLLGRPVQVVVYDDQSSGANVPGIYTKLLDVDKVDLVVSGYATAIIAPAMPVVMQRNKVFVSLLGSGVNTDFRYDRYFSISPTGGRIKETFAKGFLDVAMAMEPKPRSIALVNLDSDFHQRAAESARFLARQHGLRVVYDRAYPPSTVDFSPIIRAVQAARPDLVFVGSYPPDTAGLLRAASELRVNFPMMGGPMIGPHITAQKLQLGPILNNLVVWDVYAPEPTLQFPGMQALLERYQPIAAREGADALGHYVPPLAYAQMQVLEQAVRRVGSLDQAALAADLHAHRSDTVIGPLEFDAMGEWTEERNLYTQYQGIQGNGIEQFRRAGTQVILYPPRYRSGELRKPYTAGAA</sequence>
<dbReference type="InterPro" id="IPR028082">
    <property type="entry name" value="Peripla_BP_I"/>
</dbReference>
<keyword evidence="2" id="KW-0813">Transport</keyword>
<dbReference type="CDD" id="cd06338">
    <property type="entry name" value="PBP1_ABC_ligand_binding-like"/>
    <property type="match status" value="1"/>
</dbReference>
<comment type="similarity">
    <text evidence="1">Belongs to the leucine-binding protein family.</text>
</comment>
<keyword evidence="3 5" id="KW-0732">Signal</keyword>
<dbReference type="Proteomes" id="UP001139516">
    <property type="component" value="Unassembled WGS sequence"/>
</dbReference>
<comment type="caution">
    <text evidence="7">The sequence shown here is derived from an EMBL/GenBank/DDBJ whole genome shotgun (WGS) entry which is preliminary data.</text>
</comment>
<dbReference type="RefSeq" id="WP_248667789.1">
    <property type="nucleotide sequence ID" value="NZ_JALPRX010000064.1"/>
</dbReference>
<feature type="chain" id="PRO_5040728858" evidence="5">
    <location>
        <begin position="26"/>
        <end position="427"/>
    </location>
</feature>
<evidence type="ECO:0000256" key="2">
    <source>
        <dbReference type="ARBA" id="ARBA00022448"/>
    </source>
</evidence>
<gene>
    <name evidence="7" type="ORF">M0638_14885</name>
</gene>
<dbReference type="Pfam" id="PF13458">
    <property type="entry name" value="Peripla_BP_6"/>
    <property type="match status" value="1"/>
</dbReference>
<evidence type="ECO:0000256" key="4">
    <source>
        <dbReference type="ARBA" id="ARBA00022970"/>
    </source>
</evidence>
<dbReference type="InterPro" id="IPR028081">
    <property type="entry name" value="Leu-bd"/>
</dbReference>
<feature type="signal peptide" evidence="5">
    <location>
        <begin position="1"/>
        <end position="25"/>
    </location>
</feature>
<dbReference type="EMBL" id="JALPRX010000064">
    <property type="protein sequence ID" value="MCK8785669.1"/>
    <property type="molecule type" value="Genomic_DNA"/>
</dbReference>
<evidence type="ECO:0000313" key="7">
    <source>
        <dbReference type="EMBL" id="MCK8785669.1"/>
    </source>
</evidence>
<feature type="domain" description="Leucine-binding protein" evidence="6">
    <location>
        <begin position="39"/>
        <end position="373"/>
    </location>
</feature>
<proteinExistence type="inferred from homology"/>
<organism evidence="7 8">
    <name type="scientific">Roseomonas acroporae</name>
    <dbReference type="NCBI Taxonomy" id="2937791"/>
    <lineage>
        <taxon>Bacteria</taxon>
        <taxon>Pseudomonadati</taxon>
        <taxon>Pseudomonadota</taxon>
        <taxon>Alphaproteobacteria</taxon>
        <taxon>Acetobacterales</taxon>
        <taxon>Roseomonadaceae</taxon>
        <taxon>Roseomonas</taxon>
    </lineage>
</organism>
<dbReference type="InterPro" id="IPR000709">
    <property type="entry name" value="Leu_Ile_Val-bd"/>
</dbReference>
<dbReference type="PANTHER" id="PTHR30483:SF6">
    <property type="entry name" value="PERIPLASMIC BINDING PROTEIN OF ABC TRANSPORTER FOR NATURAL AMINO ACIDS"/>
    <property type="match status" value="1"/>
</dbReference>
<dbReference type="PROSITE" id="PS51318">
    <property type="entry name" value="TAT"/>
    <property type="match status" value="1"/>
</dbReference>